<dbReference type="PANTHER" id="PTHR15137:SF9">
    <property type="entry name" value="TRANSCRIPTION INITIATION FACTOR TFIID SUBUNIT 2"/>
    <property type="match status" value="1"/>
</dbReference>
<dbReference type="GO" id="GO:0000976">
    <property type="term" value="F:transcription cis-regulatory region binding"/>
    <property type="evidence" value="ECO:0007669"/>
    <property type="project" value="TreeGrafter"/>
</dbReference>
<dbReference type="PANTHER" id="PTHR15137">
    <property type="entry name" value="TRANSCRIPTION INITIATION FACTOR TFIID"/>
    <property type="match status" value="1"/>
</dbReference>
<reference evidence="2 3" key="1">
    <citation type="journal article" date="2015" name="Plant Cell">
        <title>Oil accumulation by the oleaginous diatom Fistulifera solaris as revealed by the genome and transcriptome.</title>
        <authorList>
            <person name="Tanaka T."/>
            <person name="Maeda Y."/>
            <person name="Veluchamy A."/>
            <person name="Tanaka M."/>
            <person name="Abida H."/>
            <person name="Marechal E."/>
            <person name="Bowler C."/>
            <person name="Muto M."/>
            <person name="Sunaga Y."/>
            <person name="Tanaka M."/>
            <person name="Yoshino T."/>
            <person name="Taniguchi T."/>
            <person name="Fukuda Y."/>
            <person name="Nemoto M."/>
            <person name="Matsumoto M."/>
            <person name="Wong P.S."/>
            <person name="Aburatani S."/>
            <person name="Fujibuchi W."/>
        </authorList>
    </citation>
    <scope>NUCLEOTIDE SEQUENCE [LARGE SCALE GENOMIC DNA]</scope>
    <source>
        <strain evidence="2 3">JPCC DA0580</strain>
    </source>
</reference>
<protein>
    <submittedName>
        <fullName evidence="2">Uncharacterized protein</fullName>
    </submittedName>
</protein>
<feature type="compositionally biased region" description="Pro residues" evidence="1">
    <location>
        <begin position="37"/>
        <end position="54"/>
    </location>
</feature>
<evidence type="ECO:0000256" key="1">
    <source>
        <dbReference type="SAM" id="MobiDB-lite"/>
    </source>
</evidence>
<dbReference type="Proteomes" id="UP000198406">
    <property type="component" value="Unassembled WGS sequence"/>
</dbReference>
<organism evidence="2 3">
    <name type="scientific">Fistulifera solaris</name>
    <name type="common">Oleaginous diatom</name>
    <dbReference type="NCBI Taxonomy" id="1519565"/>
    <lineage>
        <taxon>Eukaryota</taxon>
        <taxon>Sar</taxon>
        <taxon>Stramenopiles</taxon>
        <taxon>Ochrophyta</taxon>
        <taxon>Bacillariophyta</taxon>
        <taxon>Bacillariophyceae</taxon>
        <taxon>Bacillariophycidae</taxon>
        <taxon>Naviculales</taxon>
        <taxon>Naviculaceae</taxon>
        <taxon>Fistulifera</taxon>
    </lineage>
</organism>
<proteinExistence type="predicted"/>
<dbReference type="EMBL" id="BDSP01000223">
    <property type="protein sequence ID" value="GAX25302.1"/>
    <property type="molecule type" value="Genomic_DNA"/>
</dbReference>
<dbReference type="GO" id="GO:0006367">
    <property type="term" value="P:transcription initiation at RNA polymerase II promoter"/>
    <property type="evidence" value="ECO:0007669"/>
    <property type="project" value="TreeGrafter"/>
</dbReference>
<dbReference type="GO" id="GO:0016251">
    <property type="term" value="F:RNA polymerase II general transcription initiation factor activity"/>
    <property type="evidence" value="ECO:0007669"/>
    <property type="project" value="TreeGrafter"/>
</dbReference>
<accession>A0A1Z5KGS8</accession>
<keyword evidence="3" id="KW-1185">Reference proteome</keyword>
<evidence type="ECO:0000313" key="2">
    <source>
        <dbReference type="EMBL" id="GAX25302.1"/>
    </source>
</evidence>
<feature type="region of interest" description="Disordered" evidence="1">
    <location>
        <begin position="862"/>
        <end position="881"/>
    </location>
</feature>
<dbReference type="InParanoid" id="A0A1Z5KGS8"/>
<dbReference type="GO" id="GO:0005669">
    <property type="term" value="C:transcription factor TFIID complex"/>
    <property type="evidence" value="ECO:0007669"/>
    <property type="project" value="InterPro"/>
</dbReference>
<feature type="compositionally biased region" description="Polar residues" evidence="1">
    <location>
        <begin position="15"/>
        <end position="36"/>
    </location>
</feature>
<dbReference type="InterPro" id="IPR037813">
    <property type="entry name" value="TAF2"/>
</dbReference>
<dbReference type="GO" id="GO:0003682">
    <property type="term" value="F:chromatin binding"/>
    <property type="evidence" value="ECO:0007669"/>
    <property type="project" value="TreeGrafter"/>
</dbReference>
<dbReference type="OrthoDB" id="42897at2759"/>
<feature type="region of interest" description="Disordered" evidence="1">
    <location>
        <begin position="1"/>
        <end position="56"/>
    </location>
</feature>
<comment type="caution">
    <text evidence="2">The sequence shown here is derived from an EMBL/GenBank/DDBJ whole genome shotgun (WGS) entry which is preliminary data.</text>
</comment>
<sequence length="1859" mass="203099">MSTAGNTEGEKPPSRQGQTLRLNLSSDASKRASSATAPPPKRQCFNPPPTPPPTASVAEHSVLHQVSSLHFLFHQSPGGESKWYGRGTTSLYLTSDSHAEQPNRVSLALHLRACHVQEVRVEAMSKNGLQPLHTTFFHFDPLEHVLIKPPSSYTDSDEFRFDADAQSSRGAVGMTTGLRAASIASNMGELRISCAVPVFPVPSTAEQLWKAELASPAMAEEGETVGRLKHNLSQRLQQKREKRIDLVAQRLAAGMVSSKGNRAFKVTVDYIIPLPDAVNHLGGFHALTTNRTPHLYTTTGVHGDHEGTRTWLPCIDSASYRHRTTHKLAVKVTAPYRHGLLCIGAGQDFGCSETLLHEASFEAAELEIAQKELGSSLATMLQVARGNESQQAHLIPHDRAANHKTTSIDNLLATQVWCSHIWAPVPARSLGFAVGPFKVVEDPEYFGASLLEGIEKDDEDADEEEGNVDERLYEAIESARKNGEGIRQAYFAPFFERCFLHQFASLTLIPNVALQLIPLSQKQENKSRDIENVILHATAGVPHRALSMTRDVLAIPTFPSAAYTQIWIPGAVHGGCSSGSLHSCPEVLSNPFLGGAIMDSRLLAPIRSRLPYYQGGRVLQFLQARSVVRGWITAVLPLGGNDDVGMGYLPSLIESLIMSLYERGHGAHGEGGAPGSVFHSIRYSTFSGLNSPNLDFFPVQNIEDVDVVVEGVGAVPVEDRHNEQLWRAAINGTESHTSGMDEFNVRQLLTRDLLEALERGTDKDKGVPLPSMGWFGSHLSLTFLSSNASSSSDMGCGAVDMMHPLGGLVYRRVKSDVLRCVVEGRAGIANFIRVVRAAFMAAYLDDIGHTELSLPIYKEKKPDVSTTSTDPPPFTSDGPHSPHQPFVLCVNEILKRKGLTHNLFTRALRNLCGRVKEHQLMGTQVDVERHAEDPRTHGPFVDSEGFPNSFVRGSSMFYCKVGVHVEAARDVSAWDQDTAVTKGIQLQTYAEPIIPEGGTAYGGPITIRVVENEGHFREYVKELSTDGSRKDWGTSFLHAKPVTTTKAQVAAGGEKVGPGSSSVFTEAQFHRSGYQAIELIRLTNLTPLLWVRVDPMGLYGGKISVLQPDACLAEQLYHDGDAGAQVDAIRALAERPLQIQVPSKTKAIYDVSVSELPVRILGDCLRGSPAIHSSLPHTPTVRSQAALGIAQWQNNKGPPTISSTSTDHWTGLTLLLQYFSERFVSNDTIMPIKFSRLVLRTGELSLQQAPASGDPAATTTKSTEEEVYRYLDLLEEGEEREDALDEAEDVEIEEDEEYRVRSAAVTAIACIRAKDGLTPSRSLEMLAAVLESEDAEMVGHLVYPDEELMERKKAEKLREEASNRENKIGINEVTTSGCRRAPSLSYISSMLMADALLSLSHINSRPQMITDPATGKQVQASGAHPLDRIISAARNWLDWELYRERIRSELAREDGTGISGNCYDVISSCAIVSLANLAILKQCSSNTSLEDQMEDHPKEDITSAHFYLSIYDSKSLRNDLTRAACAQATVCICCASDRLETQAEPLGLLIGLEYLLKRILDPCTSPELRQTLSLIMMDACTGKVCSMQRVGTIGGRNDLVACGSRFFNGPLGASHGGDNGSGMLMDVAGGYLPAARAVNDGARRGLRLIGRAGHPKEKVTEAVIVRVALFATRIWRTINGEPADPPPSTGHASGNRGVCAFDGMLRCSLLALWQWIWPRGCYAVLQVQSWKLRENEARYFELGAHKVMKISEEEKAAASSEETSLEDISRFVDTELDRQAWRGEMVMRAFEINKGSKVSAEMAATEQGIGQPLPPIERDAAFRHGGWIASAAKQRRALGLDGGTVVTKLRLKVKSANED</sequence>
<name>A0A1Z5KGS8_FISSO</name>
<gene>
    <name evidence="2" type="ORF">FisN_5Lh388</name>
</gene>
<evidence type="ECO:0000313" key="3">
    <source>
        <dbReference type="Proteomes" id="UP000198406"/>
    </source>
</evidence>